<dbReference type="OrthoDB" id="442176at2759"/>
<dbReference type="Proteomes" id="UP000515146">
    <property type="component" value="Unplaced"/>
</dbReference>
<gene>
    <name evidence="11" type="primary">LOC113798963</name>
</gene>
<dbReference type="GO" id="GO:0005524">
    <property type="term" value="F:ATP binding"/>
    <property type="evidence" value="ECO:0007669"/>
    <property type="project" value="UniProtKB-KW"/>
</dbReference>
<dbReference type="AlphaFoldDB" id="A0A6P6YII8"/>
<protein>
    <recommendedName>
        <fullName evidence="2">adenylate kinase</fullName>
        <ecNumber evidence="2">2.7.4.3</ecNumber>
    </recommendedName>
</protein>
<evidence type="ECO:0000256" key="7">
    <source>
        <dbReference type="ARBA" id="ARBA00022840"/>
    </source>
</evidence>
<dbReference type="GO" id="GO:0004017">
    <property type="term" value="F:AMP kinase activity"/>
    <property type="evidence" value="ECO:0007669"/>
    <property type="project" value="UniProtKB-EC"/>
</dbReference>
<dbReference type="HAMAP" id="MF_00235">
    <property type="entry name" value="Adenylate_kinase_Adk"/>
    <property type="match status" value="1"/>
</dbReference>
<feature type="region of interest" description="Disordered" evidence="9">
    <location>
        <begin position="1"/>
        <end position="20"/>
    </location>
</feature>
<dbReference type="EC" id="2.7.4.3" evidence="2"/>
<accession>A0A6P6YII8</accession>
<name>A0A6P6YII8_DERPT</name>
<keyword evidence="10" id="KW-1185">Reference proteome</keyword>
<reference evidence="11" key="1">
    <citation type="submission" date="2025-08" db="UniProtKB">
        <authorList>
            <consortium name="RefSeq"/>
        </authorList>
    </citation>
    <scope>IDENTIFICATION</scope>
    <source>
        <strain evidence="11">Airmid</strain>
    </source>
</reference>
<dbReference type="SUPFAM" id="SSF52540">
    <property type="entry name" value="P-loop containing nucleoside triphosphate hydrolases"/>
    <property type="match status" value="1"/>
</dbReference>
<dbReference type="Gene3D" id="3.40.50.300">
    <property type="entry name" value="P-loop containing nucleotide triphosphate hydrolases"/>
    <property type="match status" value="1"/>
</dbReference>
<comment type="similarity">
    <text evidence="8">Belongs to the adenylate kinase family.</text>
</comment>
<keyword evidence="4 8" id="KW-0808">Transferase</keyword>
<dbReference type="InParanoid" id="A0A6P6YII8"/>
<comment type="subcellular location">
    <subcellularLocation>
        <location evidence="1">Cytoplasm</location>
    </subcellularLocation>
</comment>
<dbReference type="InterPro" id="IPR033690">
    <property type="entry name" value="Adenylat_kinase_CS"/>
</dbReference>
<evidence type="ECO:0000256" key="3">
    <source>
        <dbReference type="ARBA" id="ARBA00022490"/>
    </source>
</evidence>
<proteinExistence type="inferred from homology"/>
<keyword evidence="5" id="KW-0547">Nucleotide-binding</keyword>
<organism evidence="10 11">
    <name type="scientific">Dermatophagoides pteronyssinus</name>
    <name type="common">European house dust mite</name>
    <dbReference type="NCBI Taxonomy" id="6956"/>
    <lineage>
        <taxon>Eukaryota</taxon>
        <taxon>Metazoa</taxon>
        <taxon>Ecdysozoa</taxon>
        <taxon>Arthropoda</taxon>
        <taxon>Chelicerata</taxon>
        <taxon>Arachnida</taxon>
        <taxon>Acari</taxon>
        <taxon>Acariformes</taxon>
        <taxon>Sarcoptiformes</taxon>
        <taxon>Astigmata</taxon>
        <taxon>Psoroptidia</taxon>
        <taxon>Analgoidea</taxon>
        <taxon>Pyroglyphidae</taxon>
        <taxon>Dermatophagoidinae</taxon>
        <taxon>Dermatophagoides</taxon>
    </lineage>
</organism>
<dbReference type="FunCoup" id="A0A6P6YII8">
    <property type="interactions" value="241"/>
</dbReference>
<dbReference type="FunFam" id="3.40.50.300:FF:000315">
    <property type="entry name" value="Adenylate kinase 1"/>
    <property type="match status" value="1"/>
</dbReference>
<evidence type="ECO:0000256" key="1">
    <source>
        <dbReference type="ARBA" id="ARBA00004496"/>
    </source>
</evidence>
<dbReference type="InterPro" id="IPR027417">
    <property type="entry name" value="P-loop_NTPase"/>
</dbReference>
<dbReference type="KEGG" id="dpte:113798963"/>
<keyword evidence="6 8" id="KW-0418">Kinase</keyword>
<dbReference type="PRINTS" id="PR00094">
    <property type="entry name" value="ADENYLTKNASE"/>
</dbReference>
<dbReference type="OMA" id="GTQCDRM"/>
<evidence type="ECO:0000256" key="9">
    <source>
        <dbReference type="SAM" id="MobiDB-lite"/>
    </source>
</evidence>
<sequence>MELNKRKKSQRSFSKGQISLRKRSSKLITSLMMAPSSTSTKSSKPIIIFVIGGPGSGKGTICERLKTKYGFTHLSTGDLLRDEVASGSELGKELNQIMQSGKLVSNQHVLNLLKRSIEKNLSKSKGFLIDGYPREINQAIEFEKQIAPCSLVLYFHCSDTVMMERLINRGKTSGRVDDNVETIKKRLQIFHSNSDPILEYLKPKLAKIDGEKSIESVLESVELVIAKLMHV</sequence>
<evidence type="ECO:0000256" key="4">
    <source>
        <dbReference type="ARBA" id="ARBA00022679"/>
    </source>
</evidence>
<dbReference type="PROSITE" id="PS00113">
    <property type="entry name" value="ADENYLATE_KINASE"/>
    <property type="match status" value="1"/>
</dbReference>
<evidence type="ECO:0000313" key="10">
    <source>
        <dbReference type="Proteomes" id="UP000515146"/>
    </source>
</evidence>
<dbReference type="CDD" id="cd01428">
    <property type="entry name" value="ADK"/>
    <property type="match status" value="1"/>
</dbReference>
<evidence type="ECO:0000256" key="6">
    <source>
        <dbReference type="ARBA" id="ARBA00022777"/>
    </source>
</evidence>
<keyword evidence="3" id="KW-0963">Cytoplasm</keyword>
<dbReference type="Pfam" id="PF00406">
    <property type="entry name" value="ADK"/>
    <property type="match status" value="1"/>
</dbReference>
<dbReference type="PANTHER" id="PTHR23359">
    <property type="entry name" value="NUCLEOTIDE KINASE"/>
    <property type="match status" value="1"/>
</dbReference>
<evidence type="ECO:0000256" key="8">
    <source>
        <dbReference type="RuleBase" id="RU003330"/>
    </source>
</evidence>
<dbReference type="InterPro" id="IPR000850">
    <property type="entry name" value="Adenylat/UMP-CMP_kin"/>
</dbReference>
<dbReference type="GO" id="GO:0005737">
    <property type="term" value="C:cytoplasm"/>
    <property type="evidence" value="ECO:0007669"/>
    <property type="project" value="UniProtKB-SubCell"/>
</dbReference>
<evidence type="ECO:0000256" key="2">
    <source>
        <dbReference type="ARBA" id="ARBA00012955"/>
    </source>
</evidence>
<keyword evidence="7" id="KW-0067">ATP-binding</keyword>
<dbReference type="RefSeq" id="XP_027205358.1">
    <property type="nucleotide sequence ID" value="XM_027349557.1"/>
</dbReference>
<feature type="compositionally biased region" description="Basic residues" evidence="9">
    <location>
        <begin position="1"/>
        <end position="10"/>
    </location>
</feature>
<evidence type="ECO:0000313" key="11">
    <source>
        <dbReference type="RefSeq" id="XP_027205358.1"/>
    </source>
</evidence>
<evidence type="ECO:0000256" key="5">
    <source>
        <dbReference type="ARBA" id="ARBA00022741"/>
    </source>
</evidence>